<protein>
    <submittedName>
        <fullName evidence="1">Uncharacterized protein</fullName>
    </submittedName>
</protein>
<gene>
    <name evidence="1" type="ORF">G3I70_42025</name>
</gene>
<dbReference type="Proteomes" id="UP000475532">
    <property type="component" value="Unassembled WGS sequence"/>
</dbReference>
<accession>A0A6L9QU41</accession>
<sequence length="125" mass="14349">MSSQEKDQRHFLMTGDKFVDWKGKEFAVIERPRWSFRDLFRSSGQPVRVLSPNGTLLFQMPPQRTRDIDQLWIEDDSGTRIATLRRTGREAMTEGLSDPVRRAHAISTPGMRTVMVWAGNVSASR</sequence>
<evidence type="ECO:0000313" key="1">
    <source>
        <dbReference type="EMBL" id="NEA29035.1"/>
    </source>
</evidence>
<dbReference type="AlphaFoldDB" id="A0A6L9QU41"/>
<dbReference type="RefSeq" id="WP_163063773.1">
    <property type="nucleotide sequence ID" value="NZ_JAAGLI010001124.1"/>
</dbReference>
<dbReference type="EMBL" id="JAAGLI010001124">
    <property type="protein sequence ID" value="NEA29035.1"/>
    <property type="molecule type" value="Genomic_DNA"/>
</dbReference>
<proteinExistence type="predicted"/>
<comment type="caution">
    <text evidence="1">The sequence shown here is derived from an EMBL/GenBank/DDBJ whole genome shotgun (WGS) entry which is preliminary data.</text>
</comment>
<organism evidence="1 2">
    <name type="scientific">Actinomadura bangladeshensis</name>
    <dbReference type="NCBI Taxonomy" id="453573"/>
    <lineage>
        <taxon>Bacteria</taxon>
        <taxon>Bacillati</taxon>
        <taxon>Actinomycetota</taxon>
        <taxon>Actinomycetes</taxon>
        <taxon>Streptosporangiales</taxon>
        <taxon>Thermomonosporaceae</taxon>
        <taxon>Actinomadura</taxon>
    </lineage>
</organism>
<evidence type="ECO:0000313" key="2">
    <source>
        <dbReference type="Proteomes" id="UP000475532"/>
    </source>
</evidence>
<name>A0A6L9QU41_9ACTN</name>
<reference evidence="1 2" key="1">
    <citation type="submission" date="2020-01" db="EMBL/GenBank/DDBJ databases">
        <title>Insect and environment-associated Actinomycetes.</title>
        <authorList>
            <person name="Currrie C."/>
            <person name="Chevrette M."/>
            <person name="Carlson C."/>
            <person name="Stubbendieck R."/>
            <person name="Wendt-Pienkowski E."/>
        </authorList>
    </citation>
    <scope>NUCLEOTIDE SEQUENCE [LARGE SCALE GENOMIC DNA]</scope>
    <source>
        <strain evidence="1 2">SID10258</strain>
    </source>
</reference>